<evidence type="ECO:0000313" key="1">
    <source>
        <dbReference type="EMBL" id="URE18503.1"/>
    </source>
</evidence>
<proteinExistence type="predicted"/>
<dbReference type="Proteomes" id="UP001055439">
    <property type="component" value="Chromosome 7"/>
</dbReference>
<accession>A0A9E7KFF3</accession>
<dbReference type="Gene3D" id="1.20.1050.10">
    <property type="match status" value="1"/>
</dbReference>
<sequence>MTDLKLPDEVKTNKLVRWAAWFCTHETEKEVTPETDKLVVEFAKILLAKWKAPAANRGIGVVATILGWRKS</sequence>
<keyword evidence="2" id="KW-1185">Reference proteome</keyword>
<gene>
    <name evidence="1" type="ORF">MUK42_34133</name>
</gene>
<organism evidence="1 2">
    <name type="scientific">Musa troglodytarum</name>
    <name type="common">fe'i banana</name>
    <dbReference type="NCBI Taxonomy" id="320322"/>
    <lineage>
        <taxon>Eukaryota</taxon>
        <taxon>Viridiplantae</taxon>
        <taxon>Streptophyta</taxon>
        <taxon>Embryophyta</taxon>
        <taxon>Tracheophyta</taxon>
        <taxon>Spermatophyta</taxon>
        <taxon>Magnoliopsida</taxon>
        <taxon>Liliopsida</taxon>
        <taxon>Zingiberales</taxon>
        <taxon>Musaceae</taxon>
        <taxon>Musa</taxon>
    </lineage>
</organism>
<evidence type="ECO:0000313" key="2">
    <source>
        <dbReference type="Proteomes" id="UP001055439"/>
    </source>
</evidence>
<protein>
    <submittedName>
        <fullName evidence="1">Uncharacterized protein</fullName>
    </submittedName>
</protein>
<name>A0A9E7KFF3_9LILI</name>
<dbReference type="AlphaFoldDB" id="A0A9E7KFF3"/>
<reference evidence="1" key="1">
    <citation type="submission" date="2022-05" db="EMBL/GenBank/DDBJ databases">
        <title>The Musa troglodytarum L. genome provides insights into the mechanism of non-climacteric behaviour and enrichment of carotenoids.</title>
        <authorList>
            <person name="Wang J."/>
        </authorList>
    </citation>
    <scope>NUCLEOTIDE SEQUENCE</scope>
    <source>
        <tissue evidence="1">Leaf</tissue>
    </source>
</reference>
<dbReference type="EMBL" id="CP097509">
    <property type="protein sequence ID" value="URE18503.1"/>
    <property type="molecule type" value="Genomic_DNA"/>
</dbReference>